<evidence type="ECO:0000313" key="2">
    <source>
        <dbReference type="Proteomes" id="UP001148662"/>
    </source>
</evidence>
<evidence type="ECO:0000313" key="1">
    <source>
        <dbReference type="EMBL" id="KAJ3540932.1"/>
    </source>
</evidence>
<keyword evidence="2" id="KW-1185">Reference proteome</keyword>
<dbReference type="Proteomes" id="UP001148662">
    <property type="component" value="Unassembled WGS sequence"/>
</dbReference>
<dbReference type="EMBL" id="JANHOG010001227">
    <property type="protein sequence ID" value="KAJ3540932.1"/>
    <property type="molecule type" value="Genomic_DNA"/>
</dbReference>
<reference evidence="1" key="1">
    <citation type="submission" date="2022-07" db="EMBL/GenBank/DDBJ databases">
        <title>Genome Sequence of Phlebia brevispora.</title>
        <authorList>
            <person name="Buettner E."/>
        </authorList>
    </citation>
    <scope>NUCLEOTIDE SEQUENCE</scope>
    <source>
        <strain evidence="1">MPL23</strain>
    </source>
</reference>
<name>A0ACC1SJB9_9APHY</name>
<accession>A0ACC1SJB9</accession>
<sequence length="394" mass="44073">MQREWTERARNEWIARRTERRKQQGRPNPHSPRDSSLESERKGVRDSLKDIMAKSAAWELQKHPLAQYPAPFSGKLYLPLRHADDDRIRTIKFKAGEDLNLLVYCFYNAETDSNFSGVNFVSADKVVTKRHEYLGPAPYVSGYRFDSTSKTARIEWWDPYLKLMWIGRETWKFEVYFDEQVGGWVSRPRGDFDEALDTKVSAIVVGFQLNAYQVNRTTRTGAALSARVFGILTLLKSGGADSDIAAAVVPAGSDVVVSAPMEASPFCRRSIESKASGRPTWLRSPATFIPYEFAPRMLGSITDCPLYATKACISSTLADVSLLVPTVVCILHVAATSDQIAKRPYIANSSNQVTISASTPQPRRSDKRTSSIAILSQGLFGPYSATYTHQQRLD</sequence>
<organism evidence="1 2">
    <name type="scientific">Phlebia brevispora</name>
    <dbReference type="NCBI Taxonomy" id="194682"/>
    <lineage>
        <taxon>Eukaryota</taxon>
        <taxon>Fungi</taxon>
        <taxon>Dikarya</taxon>
        <taxon>Basidiomycota</taxon>
        <taxon>Agaricomycotina</taxon>
        <taxon>Agaricomycetes</taxon>
        <taxon>Polyporales</taxon>
        <taxon>Meruliaceae</taxon>
        <taxon>Phlebia</taxon>
    </lineage>
</organism>
<proteinExistence type="predicted"/>
<gene>
    <name evidence="1" type="ORF">NM688_g6158</name>
</gene>
<comment type="caution">
    <text evidence="1">The sequence shown here is derived from an EMBL/GenBank/DDBJ whole genome shotgun (WGS) entry which is preliminary data.</text>
</comment>
<protein>
    <submittedName>
        <fullName evidence="1">Uncharacterized protein</fullName>
    </submittedName>
</protein>